<gene>
    <name evidence="2" type="ORF">VP01_2397g2</name>
</gene>
<organism evidence="2 3">
    <name type="scientific">Puccinia sorghi</name>
    <dbReference type="NCBI Taxonomy" id="27349"/>
    <lineage>
        <taxon>Eukaryota</taxon>
        <taxon>Fungi</taxon>
        <taxon>Dikarya</taxon>
        <taxon>Basidiomycota</taxon>
        <taxon>Pucciniomycotina</taxon>
        <taxon>Pucciniomycetes</taxon>
        <taxon>Pucciniales</taxon>
        <taxon>Pucciniaceae</taxon>
        <taxon>Puccinia</taxon>
    </lineage>
</organism>
<protein>
    <submittedName>
        <fullName evidence="2">Uncharacterized protein</fullName>
    </submittedName>
</protein>
<keyword evidence="1" id="KW-1133">Transmembrane helix</keyword>
<name>A0A0L6V6T9_9BASI</name>
<proteinExistence type="predicted"/>
<dbReference type="VEuPathDB" id="FungiDB:VP01_2397g2"/>
<reference evidence="2 3" key="1">
    <citation type="submission" date="2015-08" db="EMBL/GenBank/DDBJ databases">
        <title>Next Generation Sequencing and Analysis of the Genome of Puccinia sorghi L Schw, the Causal Agent of Maize Common Rust.</title>
        <authorList>
            <person name="Rochi L."/>
            <person name="Burguener G."/>
            <person name="Darino M."/>
            <person name="Turjanski A."/>
            <person name="Kreff E."/>
            <person name="Dieguez M.J."/>
            <person name="Sacco F."/>
        </authorList>
    </citation>
    <scope>NUCLEOTIDE SEQUENCE [LARGE SCALE GENOMIC DNA]</scope>
    <source>
        <strain evidence="2 3">RO10H11247</strain>
    </source>
</reference>
<accession>A0A0L6V6T9</accession>
<feature type="transmembrane region" description="Helical" evidence="1">
    <location>
        <begin position="250"/>
        <end position="280"/>
    </location>
</feature>
<dbReference type="AlphaFoldDB" id="A0A0L6V6T9"/>
<keyword evidence="1" id="KW-0472">Membrane</keyword>
<comment type="caution">
    <text evidence="2">The sequence shown here is derived from an EMBL/GenBank/DDBJ whole genome shotgun (WGS) entry which is preliminary data.</text>
</comment>
<dbReference type="EMBL" id="LAVV01007277">
    <property type="protein sequence ID" value="KNZ56473.1"/>
    <property type="molecule type" value="Genomic_DNA"/>
</dbReference>
<dbReference type="Proteomes" id="UP000037035">
    <property type="component" value="Unassembled WGS sequence"/>
</dbReference>
<evidence type="ECO:0000313" key="2">
    <source>
        <dbReference type="EMBL" id="KNZ56473.1"/>
    </source>
</evidence>
<keyword evidence="3" id="KW-1185">Reference proteome</keyword>
<evidence type="ECO:0000256" key="1">
    <source>
        <dbReference type="SAM" id="Phobius"/>
    </source>
</evidence>
<keyword evidence="1" id="KW-0812">Transmembrane</keyword>
<sequence>MGHTILIHYLPQRTLWRTKKSQSFYLCCDFEIALYCFFLSNSKEKILTGINCVFSTQYLLPDYMIETKALNSTRDSSTPQSQVEVGDQISFFSLVMITQTLLPCFMKSFLSLLSMSDAKSKDMLLLPGIQSLKFVCIYRCRRSLWDSLSSQKATEALLLDPKKGSLHKSLWFGGVLVPPKRPLKEETIPNPSCSFFKFIAILSGKKCQGIFDPQHYETRSSRLQHAHIAMLTHLYKNSCKFIKQKLKQVLYMFLIFLFYISYMFVVSLLYICCMLIIWFLYTYIMFLRYLLQVSHMLGILPLCFFDHFPYRHVAWILVHFTTKKQIKKLLSLKSRMIKVNMGGRDTQKRGTGLAPDGAEKEGKEPMMFLLVSMLLKHRLIGYSTVLSHYYHATRNHAYYDNK</sequence>
<evidence type="ECO:0000313" key="3">
    <source>
        <dbReference type="Proteomes" id="UP000037035"/>
    </source>
</evidence>